<keyword evidence="2 9" id="KW-0004">4Fe-4S</keyword>
<dbReference type="KEGG" id="blac:94350716"/>
<dbReference type="GO" id="GO:0005658">
    <property type="term" value="C:alpha DNA polymerase:primase complex"/>
    <property type="evidence" value="ECO:0007669"/>
    <property type="project" value="TreeGrafter"/>
</dbReference>
<organism evidence="12 13">
    <name type="scientific">Bremia lactucae</name>
    <name type="common">Lettuce downy mildew</name>
    <dbReference type="NCBI Taxonomy" id="4779"/>
    <lineage>
        <taxon>Eukaryota</taxon>
        <taxon>Sar</taxon>
        <taxon>Stramenopiles</taxon>
        <taxon>Oomycota</taxon>
        <taxon>Peronosporomycetes</taxon>
        <taxon>Peronosporales</taxon>
        <taxon>Peronosporaceae</taxon>
        <taxon>Bremia</taxon>
    </lineage>
</organism>
<feature type="binding site" evidence="10">
    <location>
        <position position="425"/>
    </location>
    <ligand>
        <name>[4Fe-4S] cluster</name>
        <dbReference type="ChEBI" id="CHEBI:49883"/>
    </ligand>
</feature>
<gene>
    <name evidence="12" type="ORF">CCR75_006981</name>
</gene>
<evidence type="ECO:0000313" key="12">
    <source>
        <dbReference type="EMBL" id="TDH69042.1"/>
    </source>
</evidence>
<dbReference type="CDD" id="cd07322">
    <property type="entry name" value="PriL_PriS_Eukaryotic"/>
    <property type="match status" value="1"/>
</dbReference>
<name>A0A976FLL5_BRELC</name>
<feature type="binding site" evidence="10">
    <location>
        <position position="291"/>
    </location>
    <ligand>
        <name>[4Fe-4S] cluster</name>
        <dbReference type="ChEBI" id="CHEBI:49883"/>
    </ligand>
</feature>
<evidence type="ECO:0000256" key="3">
    <source>
        <dbReference type="ARBA" id="ARBA00022515"/>
    </source>
</evidence>
<dbReference type="InterPro" id="IPR058560">
    <property type="entry name" value="DNA_primase_C"/>
</dbReference>
<dbReference type="GO" id="GO:0003677">
    <property type="term" value="F:DNA binding"/>
    <property type="evidence" value="ECO:0007669"/>
    <property type="project" value="UniProtKB-UniRule"/>
</dbReference>
<protein>
    <recommendedName>
        <fullName evidence="9">DNA primase large subunit</fullName>
    </recommendedName>
</protein>
<dbReference type="OrthoDB" id="421393at2759"/>
<feature type="binding site" evidence="10">
    <location>
        <position position="387"/>
    </location>
    <ligand>
        <name>[4Fe-4S] cluster</name>
        <dbReference type="ChEBI" id="CHEBI:49883"/>
    </ligand>
</feature>
<evidence type="ECO:0000256" key="2">
    <source>
        <dbReference type="ARBA" id="ARBA00022485"/>
    </source>
</evidence>
<comment type="caution">
    <text evidence="12">The sequence shown here is derived from an EMBL/GenBank/DDBJ whole genome shotgun (WGS) entry which is preliminary data.</text>
</comment>
<dbReference type="GO" id="GO:0006270">
    <property type="term" value="P:DNA replication initiation"/>
    <property type="evidence" value="ECO:0007669"/>
    <property type="project" value="TreeGrafter"/>
</dbReference>
<keyword evidence="13" id="KW-1185">Reference proteome</keyword>
<dbReference type="RefSeq" id="XP_067818541.1">
    <property type="nucleotide sequence ID" value="XM_067965045.1"/>
</dbReference>
<evidence type="ECO:0000256" key="1">
    <source>
        <dbReference type="ARBA" id="ARBA00010564"/>
    </source>
</evidence>
<evidence type="ECO:0000256" key="9">
    <source>
        <dbReference type="PIRNR" id="PIRNR009449"/>
    </source>
</evidence>
<evidence type="ECO:0000256" key="8">
    <source>
        <dbReference type="ARBA" id="ARBA00023125"/>
    </source>
</evidence>
<evidence type="ECO:0000256" key="6">
    <source>
        <dbReference type="ARBA" id="ARBA00023004"/>
    </source>
</evidence>
<evidence type="ECO:0000256" key="7">
    <source>
        <dbReference type="ARBA" id="ARBA00023014"/>
    </source>
</evidence>
<dbReference type="InterPro" id="IPR007238">
    <property type="entry name" value="DNA_primase_lsu_euk/arc"/>
</dbReference>
<dbReference type="InterPro" id="IPR016558">
    <property type="entry name" value="DNA_primase_lsu_euk"/>
</dbReference>
<dbReference type="GO" id="GO:0051539">
    <property type="term" value="F:4 iron, 4 sulfur cluster binding"/>
    <property type="evidence" value="ECO:0007669"/>
    <property type="project" value="UniProtKB-UniRule"/>
</dbReference>
<keyword evidence="8 9" id="KW-0238">DNA-binding</keyword>
<comment type="similarity">
    <text evidence="1 9">Belongs to the eukaryotic-type primase large subunit family.</text>
</comment>
<evidence type="ECO:0000313" key="13">
    <source>
        <dbReference type="Proteomes" id="UP000294530"/>
    </source>
</evidence>
<dbReference type="GO" id="GO:0006269">
    <property type="term" value="P:DNA replication, synthesis of primer"/>
    <property type="evidence" value="ECO:0007669"/>
    <property type="project" value="UniProtKB-KW"/>
</dbReference>
<feature type="binding site" evidence="10">
    <location>
        <position position="370"/>
    </location>
    <ligand>
        <name>[4Fe-4S] cluster</name>
        <dbReference type="ChEBI" id="CHEBI:49883"/>
    </ligand>
</feature>
<dbReference type="Pfam" id="PF26466">
    <property type="entry name" value="DNA_primase_lrg_N"/>
    <property type="match status" value="1"/>
</dbReference>
<evidence type="ECO:0000256" key="4">
    <source>
        <dbReference type="ARBA" id="ARBA00022705"/>
    </source>
</evidence>
<accession>A0A976FLL5</accession>
<dbReference type="GO" id="GO:0046872">
    <property type="term" value="F:metal ion binding"/>
    <property type="evidence" value="ECO:0007669"/>
    <property type="project" value="UniProtKB-UniRule"/>
</dbReference>
<dbReference type="PANTHER" id="PTHR10537">
    <property type="entry name" value="DNA PRIMASE LARGE SUBUNIT"/>
    <property type="match status" value="1"/>
</dbReference>
<comment type="function">
    <text evidence="9">DNA primase is the polymerase that synthesizes small RNA primers for the Okazaki fragments made during discontinuous DNA replication.</text>
</comment>
<keyword evidence="4 9" id="KW-0235">DNA replication</keyword>
<reference evidence="12 13" key="1">
    <citation type="journal article" date="2021" name="Genome Biol.">
        <title>AFLAP: assembly-free linkage analysis pipeline using k-mers from genome sequencing data.</title>
        <authorList>
            <person name="Fletcher K."/>
            <person name="Zhang L."/>
            <person name="Gil J."/>
            <person name="Han R."/>
            <person name="Cavanaugh K."/>
            <person name="Michelmore R."/>
        </authorList>
    </citation>
    <scope>NUCLEOTIDE SEQUENCE [LARGE SCALE GENOMIC DNA]</scope>
    <source>
        <strain evidence="12 13">SF5</strain>
    </source>
</reference>
<keyword evidence="5 9" id="KW-0479">Metal-binding</keyword>
<evidence type="ECO:0000256" key="10">
    <source>
        <dbReference type="PIRSR" id="PIRSR009449-1"/>
    </source>
</evidence>
<dbReference type="AlphaFoldDB" id="A0A976FLL5"/>
<dbReference type="GeneID" id="94350716"/>
<comment type="cofactor">
    <cofactor evidence="9">
        <name>[4Fe-4S] cluster</name>
        <dbReference type="ChEBI" id="CHEBI:49883"/>
    </cofactor>
    <text evidence="9">Binds 1 [4Fe-4S] cluster.</text>
</comment>
<proteinExistence type="inferred from homology"/>
<dbReference type="Proteomes" id="UP000294530">
    <property type="component" value="Unassembled WGS sequence"/>
</dbReference>
<evidence type="ECO:0000259" key="11">
    <source>
        <dbReference type="Pfam" id="PF04104"/>
    </source>
</evidence>
<dbReference type="EMBL" id="SHOA02000019">
    <property type="protein sequence ID" value="TDH69042.1"/>
    <property type="molecule type" value="Genomic_DNA"/>
</dbReference>
<dbReference type="PANTHER" id="PTHR10537:SF3">
    <property type="entry name" value="DNA PRIMASE LARGE SUBUNIT"/>
    <property type="match status" value="1"/>
</dbReference>
<keyword evidence="6 9" id="KW-0408">Iron</keyword>
<sequence length="468" mass="54212">MQNVGNSRRRAHVPRHGISMLSMYNEAPLIEVSLEQFEEFAIDRLHVLKAVENYRLRSMQMKDREIRLEKTLAKHMPLRFTISKRKGQAEDDTAKDVLSHFFLRMAFCQTEELRRWFLIQESTLFRYRLDKLTRDEKIQFMKENGLSYEEATKKEIEARQSKLKAVRDANDLKIRGQPLPAFFKVPFTEALDLLATRRVYIETGTAYVPFEHVVSILFAAFRANLSKELSGAFRKYNRSLISKDDRLAPVLSNLAIHHIDADYSSAPVCSGENAIRPDRIDSLAAISMPLCMRSLHKGLKLTHHLKFAGRQQYGLFLKGIGLHLDDAIAYWKQEFCKTMSVDDFNKKYAYNIRHNYGKEGKRKDYAPSNCMRIITGDPPKSGEYHGCPFRHFEQEHLRKALQGISEGDKHEIVTLAENHHYQIACKKYFEATHANSDPDILINHPNEYFEESRKYYAAKEKGITGTAN</sequence>
<keyword evidence="3 9" id="KW-0639">Primosome</keyword>
<dbReference type="Gene3D" id="1.20.930.80">
    <property type="match status" value="1"/>
</dbReference>
<dbReference type="PIRSF" id="PIRSF009449">
    <property type="entry name" value="DNA_primase_large_subunit"/>
    <property type="match status" value="1"/>
</dbReference>
<feature type="domain" description="DNA primase large subunit C-terminal" evidence="11">
    <location>
        <begin position="283"/>
        <end position="449"/>
    </location>
</feature>
<evidence type="ECO:0000256" key="5">
    <source>
        <dbReference type="ARBA" id="ARBA00022723"/>
    </source>
</evidence>
<keyword evidence="7 9" id="KW-0411">Iron-sulfur</keyword>
<dbReference type="Pfam" id="PF04104">
    <property type="entry name" value="DNA_primase_lrg"/>
    <property type="match status" value="1"/>
</dbReference>